<dbReference type="AlphaFoldDB" id="A0AAV0XU02"/>
<accession>A0AAV0XU02</accession>
<proteinExistence type="predicted"/>
<feature type="domain" description="DUF4817" evidence="1">
    <location>
        <begin position="1"/>
        <end position="45"/>
    </location>
</feature>
<reference evidence="2 3" key="1">
    <citation type="submission" date="2023-01" db="EMBL/GenBank/DDBJ databases">
        <authorList>
            <person name="Whitehead M."/>
        </authorList>
    </citation>
    <scope>NUCLEOTIDE SEQUENCE [LARGE SCALE GENOMIC DNA]</scope>
</reference>
<dbReference type="InterPro" id="IPR032135">
    <property type="entry name" value="DUF4817"/>
</dbReference>
<protein>
    <recommendedName>
        <fullName evidence="1">DUF4817 domain-containing protein</fullName>
    </recommendedName>
</protein>
<name>A0AAV0XU02_9HEMI</name>
<evidence type="ECO:0000313" key="2">
    <source>
        <dbReference type="EMBL" id="CAI6370761.1"/>
    </source>
</evidence>
<dbReference type="PANTHER" id="PTHR47326">
    <property type="entry name" value="TRANSPOSABLE ELEMENT TC3 TRANSPOSASE-LIKE PROTEIN"/>
    <property type="match status" value="1"/>
</dbReference>
<sequence length="290" mass="34350">MIFVYHECNNNSRKSLELYRERFPTRNQPSRMIFSRLVNCLKKTGHFPDGKHQSHMRNVTHIAAEENVITYFIAFPNTSLSKASKDLGIPKTSVHRILKRQNMFPYKIHIVQHLRATDYDKRMNFIAWFKVMMEDDPSLINKILWTDECKFQNNGILNRQNSRYWSEKNPCWMRESKFQVMWSINVWCGIIGDTLVGPYFFEGILTGEKYLHFLQNILPILLEDVPLDGYLKDKVYATECLDINDMKEKIKSACFELSKETLKNSTGRKLMERFENCMQEAGHQFEHLMQ</sequence>
<dbReference type="GO" id="GO:0003676">
    <property type="term" value="F:nucleic acid binding"/>
    <property type="evidence" value="ECO:0007669"/>
    <property type="project" value="InterPro"/>
</dbReference>
<dbReference type="Gene3D" id="3.30.420.10">
    <property type="entry name" value="Ribonuclease H-like superfamily/Ribonuclease H"/>
    <property type="match status" value="1"/>
</dbReference>
<gene>
    <name evidence="2" type="ORF">MEUPH1_LOCUS24846</name>
</gene>
<dbReference type="Proteomes" id="UP001160148">
    <property type="component" value="Unassembled WGS sequence"/>
</dbReference>
<dbReference type="Pfam" id="PF16087">
    <property type="entry name" value="DUF4817"/>
    <property type="match status" value="1"/>
</dbReference>
<evidence type="ECO:0000313" key="3">
    <source>
        <dbReference type="Proteomes" id="UP001160148"/>
    </source>
</evidence>
<comment type="caution">
    <text evidence="2">The sequence shown here is derived from an EMBL/GenBank/DDBJ whole genome shotgun (WGS) entry which is preliminary data.</text>
</comment>
<dbReference type="PANTHER" id="PTHR47326:SF1">
    <property type="entry name" value="HTH PSQ-TYPE DOMAIN-CONTAINING PROTEIN"/>
    <property type="match status" value="1"/>
</dbReference>
<dbReference type="InterPro" id="IPR036397">
    <property type="entry name" value="RNaseH_sf"/>
</dbReference>
<evidence type="ECO:0000259" key="1">
    <source>
        <dbReference type="Pfam" id="PF16087"/>
    </source>
</evidence>
<dbReference type="EMBL" id="CARXXK010000560">
    <property type="protein sequence ID" value="CAI6370761.1"/>
    <property type="molecule type" value="Genomic_DNA"/>
</dbReference>
<organism evidence="2 3">
    <name type="scientific">Macrosiphum euphorbiae</name>
    <name type="common">potato aphid</name>
    <dbReference type="NCBI Taxonomy" id="13131"/>
    <lineage>
        <taxon>Eukaryota</taxon>
        <taxon>Metazoa</taxon>
        <taxon>Ecdysozoa</taxon>
        <taxon>Arthropoda</taxon>
        <taxon>Hexapoda</taxon>
        <taxon>Insecta</taxon>
        <taxon>Pterygota</taxon>
        <taxon>Neoptera</taxon>
        <taxon>Paraneoptera</taxon>
        <taxon>Hemiptera</taxon>
        <taxon>Sternorrhyncha</taxon>
        <taxon>Aphidomorpha</taxon>
        <taxon>Aphidoidea</taxon>
        <taxon>Aphididae</taxon>
        <taxon>Macrosiphini</taxon>
        <taxon>Macrosiphum</taxon>
    </lineage>
</organism>
<keyword evidence="3" id="KW-1185">Reference proteome</keyword>